<name>E8X3Y8_GRATM</name>
<dbReference type="PANTHER" id="PTHR11061">
    <property type="entry name" value="RNA M5U METHYLTRANSFERASE"/>
    <property type="match status" value="1"/>
</dbReference>
<organism evidence="8">
    <name type="scientific">Granulicella tundricola (strain ATCC BAA-1859 / DSM 23138 / MP5ACTX9)</name>
    <dbReference type="NCBI Taxonomy" id="1198114"/>
    <lineage>
        <taxon>Bacteria</taxon>
        <taxon>Pseudomonadati</taxon>
        <taxon>Acidobacteriota</taxon>
        <taxon>Terriglobia</taxon>
        <taxon>Terriglobales</taxon>
        <taxon>Acidobacteriaceae</taxon>
        <taxon>Granulicella</taxon>
    </lineage>
</organism>
<dbReference type="RefSeq" id="WP_013581807.1">
    <property type="nucleotide sequence ID" value="NC_015064.1"/>
</dbReference>
<dbReference type="AlphaFoldDB" id="E8X3Y8"/>
<dbReference type="PaxDb" id="1198114-AciX9_3491"/>
<keyword evidence="8" id="KW-1185">Reference proteome</keyword>
<keyword evidence="2 4" id="KW-0808">Transferase</keyword>
<evidence type="ECO:0000313" key="8">
    <source>
        <dbReference type="Proteomes" id="UP000000343"/>
    </source>
</evidence>
<evidence type="ECO:0000313" key="7">
    <source>
        <dbReference type="EMBL" id="ADW70496.1"/>
    </source>
</evidence>
<feature type="active site" description="Nucleophile" evidence="4">
    <location>
        <position position="382"/>
    </location>
</feature>
<feature type="binding site" evidence="4">
    <location>
        <position position="309"/>
    </location>
    <ligand>
        <name>S-adenosyl-L-methionine</name>
        <dbReference type="ChEBI" id="CHEBI:59789"/>
    </ligand>
</feature>
<feature type="binding site" evidence="4">
    <location>
        <position position="355"/>
    </location>
    <ligand>
        <name>S-adenosyl-L-methionine</name>
        <dbReference type="ChEBI" id="CHEBI:59789"/>
    </ligand>
</feature>
<dbReference type="GO" id="GO:0070041">
    <property type="term" value="F:rRNA (uridine-C5-)-methyltransferase activity"/>
    <property type="evidence" value="ECO:0007669"/>
    <property type="project" value="TreeGrafter"/>
</dbReference>
<gene>
    <name evidence="7" type="ordered locus">AciX9_3491</name>
</gene>
<dbReference type="Gene3D" id="2.40.50.1070">
    <property type="match status" value="1"/>
</dbReference>
<dbReference type="KEGG" id="acm:AciX9_3491"/>
<dbReference type="HOGENOM" id="CLU_014689_7_2_0"/>
<dbReference type="Pfam" id="PF05958">
    <property type="entry name" value="tRNA_U5-meth_tr"/>
    <property type="match status" value="1"/>
</dbReference>
<dbReference type="OrthoDB" id="9804590at2"/>
<dbReference type="STRING" id="1198114.AciX9_3491"/>
<dbReference type="PROSITE" id="PS51687">
    <property type="entry name" value="SAM_MT_RNA_M5U"/>
    <property type="match status" value="1"/>
</dbReference>
<evidence type="ECO:0000256" key="4">
    <source>
        <dbReference type="PROSITE-ProRule" id="PRU01024"/>
    </source>
</evidence>
<dbReference type="PANTHER" id="PTHR11061:SF30">
    <property type="entry name" value="TRNA (URACIL(54)-C(5))-METHYLTRANSFERASE"/>
    <property type="match status" value="1"/>
</dbReference>
<dbReference type="InterPro" id="IPR030390">
    <property type="entry name" value="MeTrfase_TrmA_AS"/>
</dbReference>
<dbReference type="EMBL" id="CP002480">
    <property type="protein sequence ID" value="ADW70496.1"/>
    <property type="molecule type" value="Genomic_DNA"/>
</dbReference>
<proteinExistence type="inferred from homology"/>
<reference evidence="8" key="1">
    <citation type="submission" date="2011-01" db="EMBL/GenBank/DDBJ databases">
        <title>Complete sequence of chromosome of Acidobacterium sp. MP5ACTX9.</title>
        <authorList>
            <consortium name="US DOE Joint Genome Institute"/>
            <person name="Lucas S."/>
            <person name="Copeland A."/>
            <person name="Lapidus A."/>
            <person name="Cheng J.-F."/>
            <person name="Goodwin L."/>
            <person name="Pitluck S."/>
            <person name="Teshima H."/>
            <person name="Detter J.C."/>
            <person name="Han C."/>
            <person name="Tapia R."/>
            <person name="Land M."/>
            <person name="Hauser L."/>
            <person name="Kyrpides N."/>
            <person name="Ivanova N."/>
            <person name="Ovchinnikova G."/>
            <person name="Pagani I."/>
            <person name="Rawat S.R."/>
            <person name="Mannisto M."/>
            <person name="Haggblom M.M."/>
            <person name="Woyke T."/>
        </authorList>
    </citation>
    <scope>NUCLEOTIDE SEQUENCE [LARGE SCALE GENOMIC DNA]</scope>
    <source>
        <strain evidence="8">MP5ACTX9</strain>
    </source>
</reference>
<evidence type="ECO:0000256" key="6">
    <source>
        <dbReference type="SAM" id="MobiDB-lite"/>
    </source>
</evidence>
<keyword evidence="1 4" id="KW-0489">Methyltransferase</keyword>
<feature type="binding site" evidence="4">
    <location>
        <position position="262"/>
    </location>
    <ligand>
        <name>S-adenosyl-L-methionine</name>
        <dbReference type="ChEBI" id="CHEBI:59789"/>
    </ligand>
</feature>
<evidence type="ECO:0000256" key="2">
    <source>
        <dbReference type="ARBA" id="ARBA00022679"/>
    </source>
</evidence>
<evidence type="ECO:0000256" key="1">
    <source>
        <dbReference type="ARBA" id="ARBA00022603"/>
    </source>
</evidence>
<accession>E8X3Y8</accession>
<dbReference type="GO" id="GO:0070475">
    <property type="term" value="P:rRNA base methylation"/>
    <property type="evidence" value="ECO:0007669"/>
    <property type="project" value="TreeGrafter"/>
</dbReference>
<protein>
    <submittedName>
        <fullName evidence="7">(Uracil-5)-methyltransferase</fullName>
    </submittedName>
</protein>
<dbReference type="InterPro" id="IPR010280">
    <property type="entry name" value="U5_MeTrfase_fam"/>
</dbReference>
<dbReference type="InterPro" id="IPR030391">
    <property type="entry name" value="MeTrfase_TrmA_CS"/>
</dbReference>
<dbReference type="SUPFAM" id="SSF53335">
    <property type="entry name" value="S-adenosyl-L-methionine-dependent methyltransferases"/>
    <property type="match status" value="1"/>
</dbReference>
<evidence type="ECO:0000256" key="3">
    <source>
        <dbReference type="ARBA" id="ARBA00022691"/>
    </source>
</evidence>
<dbReference type="Proteomes" id="UP000000343">
    <property type="component" value="Chromosome"/>
</dbReference>
<feature type="binding site" evidence="4">
    <location>
        <position position="288"/>
    </location>
    <ligand>
        <name>S-adenosyl-L-methionine</name>
        <dbReference type="ChEBI" id="CHEBI:59789"/>
    </ligand>
</feature>
<comment type="similarity">
    <text evidence="4">Belongs to the class I-like SAM-binding methyltransferase superfamily. RNA M5U methyltransferase family.</text>
</comment>
<feature type="region of interest" description="Disordered" evidence="6">
    <location>
        <begin position="1"/>
        <end position="22"/>
    </location>
</feature>
<dbReference type="Gene3D" id="3.40.50.150">
    <property type="entry name" value="Vaccinia Virus protein VP39"/>
    <property type="match status" value="1"/>
</dbReference>
<keyword evidence="3 4" id="KW-0949">S-adenosyl-L-methionine</keyword>
<evidence type="ECO:0000256" key="5">
    <source>
        <dbReference type="PROSITE-ProRule" id="PRU10015"/>
    </source>
</evidence>
<sequence>MTTRITTPLYGGTFTPESGPNTSPDLPFVLPGELITPDPLTILEPSPHRVTPNCVHFTVCGGCHYQHADYPTQLTLKSQILQQILAPIGLQATPTVHSADPYAYRNRIRLRAEQIDGLTHFGYSRRNSNEFLPIRMCPIAAPLLWRAAETLTRLAESEPLITRWLARISELEFFISPNEERLQIQFFLRNAEDANQKGQNFAAFCDRLKAALPELAGASAQMDPELSRRTRRTWPGVTWGTAGLSYAVGERKYWVSRGAFFQVNRFLVETLVQIVTANRSGTLAWDLFAGVGLFARPLSETFQHVVAVEGAEAAAVALSNLSVQTPSLQAVHSPTFDFLRAAVLQRERPDLIVLDPPRAGLGTEGSALLARIAPPEIVYVSCDPVTLARDLAVLLPHYRATAVHLVDLFPQTFHIETVVTLERI</sequence>
<dbReference type="PROSITE" id="PS01230">
    <property type="entry name" value="TRMA_1"/>
    <property type="match status" value="1"/>
</dbReference>
<dbReference type="eggNOG" id="COG2265">
    <property type="taxonomic scope" value="Bacteria"/>
</dbReference>
<dbReference type="InterPro" id="IPR029063">
    <property type="entry name" value="SAM-dependent_MTases_sf"/>
</dbReference>
<dbReference type="PROSITE" id="PS01231">
    <property type="entry name" value="TRMA_2"/>
    <property type="match status" value="1"/>
</dbReference>
<feature type="active site" evidence="5">
    <location>
        <position position="382"/>
    </location>
</feature>